<keyword evidence="3" id="KW-1185">Reference proteome</keyword>
<comment type="caution">
    <text evidence="2">The sequence shown here is derived from an EMBL/GenBank/DDBJ whole genome shotgun (WGS) entry which is preliminary data.</text>
</comment>
<proteinExistence type="predicted"/>
<dbReference type="SUPFAM" id="SSF160631">
    <property type="entry name" value="SMI1/KNR4-like"/>
    <property type="match status" value="1"/>
</dbReference>
<feature type="domain" description="Knr4/Smi1-like" evidence="1">
    <location>
        <begin position="60"/>
        <end position="216"/>
    </location>
</feature>
<dbReference type="Gene3D" id="3.40.1580.10">
    <property type="entry name" value="SMI1/KNR4-like"/>
    <property type="match status" value="1"/>
</dbReference>
<dbReference type="SMART" id="SM00860">
    <property type="entry name" value="SMI1_KNR4"/>
    <property type="match status" value="1"/>
</dbReference>
<evidence type="ECO:0000313" key="2">
    <source>
        <dbReference type="EMBL" id="MDG3496036.1"/>
    </source>
</evidence>
<dbReference type="EMBL" id="VBTY01000146">
    <property type="protein sequence ID" value="MDG3496036.1"/>
    <property type="molecule type" value="Genomic_DNA"/>
</dbReference>
<gene>
    <name evidence="2" type="ORF">FEV09_15925</name>
</gene>
<dbReference type="Proteomes" id="UP001152872">
    <property type="component" value="Unassembled WGS sequence"/>
</dbReference>
<evidence type="ECO:0000313" key="3">
    <source>
        <dbReference type="Proteomes" id="UP001152872"/>
    </source>
</evidence>
<sequence length="224" mass="27123">MVLDKNNSSELRFIPTVEDWNNFLEKWNIAIFENLKDKYLEQYLYEFSEALESKSCLWESATEDDIDKLEKRLRTKLPLSYKNFLLASNGFTILNRHCELYGTDQIKWFIQENKEWIEIWNGDEERIDEEWAEIWGIDDDDDDISDEEYIQYRDDPLLTRSQYMKTALQISSTRDGDVFLLNPIIKDTRNEWEAWDFGNKNPGAYRYSSFWDMMQELYRKNFRS</sequence>
<name>A0A9X4RIX1_9CYAN</name>
<reference evidence="2" key="1">
    <citation type="submission" date="2019-05" db="EMBL/GenBank/DDBJ databases">
        <title>Whole genome sequencing of Pseudanabaena catenata USMAC16.</title>
        <authorList>
            <person name="Khan Z."/>
            <person name="Omar W.M."/>
            <person name="Convey P."/>
            <person name="Merican F."/>
            <person name="Najimudin N."/>
        </authorList>
    </citation>
    <scope>NUCLEOTIDE SEQUENCE</scope>
    <source>
        <strain evidence="2">USMAC16</strain>
    </source>
</reference>
<dbReference type="Pfam" id="PF09346">
    <property type="entry name" value="SMI1_KNR4"/>
    <property type="match status" value="1"/>
</dbReference>
<evidence type="ECO:0000259" key="1">
    <source>
        <dbReference type="SMART" id="SM00860"/>
    </source>
</evidence>
<organism evidence="2 3">
    <name type="scientific">Pseudanabaena catenata USMAC16</name>
    <dbReference type="NCBI Taxonomy" id="1855837"/>
    <lineage>
        <taxon>Bacteria</taxon>
        <taxon>Bacillati</taxon>
        <taxon>Cyanobacteriota</taxon>
        <taxon>Cyanophyceae</taxon>
        <taxon>Pseudanabaenales</taxon>
        <taxon>Pseudanabaenaceae</taxon>
        <taxon>Pseudanabaena</taxon>
    </lineage>
</organism>
<protein>
    <submittedName>
        <fullName evidence="2">SMI1/KNR4 family protein</fullName>
    </submittedName>
</protein>
<accession>A0A9X4RIX1</accession>
<dbReference type="RefSeq" id="WP_009628195.1">
    <property type="nucleotide sequence ID" value="NZ_VBTY01000146.1"/>
</dbReference>
<dbReference type="InterPro" id="IPR018958">
    <property type="entry name" value="Knr4/Smi1-like_dom"/>
</dbReference>
<dbReference type="InterPro" id="IPR037883">
    <property type="entry name" value="Knr4/Smi1-like_sf"/>
</dbReference>
<dbReference type="AlphaFoldDB" id="A0A9X4RIX1"/>